<dbReference type="EMBL" id="VGLS01000084">
    <property type="protein sequence ID" value="MBM3223012.1"/>
    <property type="molecule type" value="Genomic_DNA"/>
</dbReference>
<dbReference type="CDD" id="cd02588">
    <property type="entry name" value="HAD_L2-DEX"/>
    <property type="match status" value="1"/>
</dbReference>
<dbReference type="PANTHER" id="PTHR43316">
    <property type="entry name" value="HYDROLASE, HALOACID DELAHOGENASE-RELATED"/>
    <property type="match status" value="1"/>
</dbReference>
<dbReference type="InterPro" id="IPR006328">
    <property type="entry name" value="2-HAD"/>
</dbReference>
<dbReference type="Pfam" id="PF00702">
    <property type="entry name" value="Hydrolase"/>
    <property type="match status" value="1"/>
</dbReference>
<protein>
    <submittedName>
        <fullName evidence="2">Haloacid dehalogenase type II</fullName>
    </submittedName>
</protein>
<evidence type="ECO:0000313" key="3">
    <source>
        <dbReference type="Proteomes" id="UP000712673"/>
    </source>
</evidence>
<organism evidence="2 3">
    <name type="scientific">Tectimicrobiota bacterium</name>
    <dbReference type="NCBI Taxonomy" id="2528274"/>
    <lineage>
        <taxon>Bacteria</taxon>
        <taxon>Pseudomonadati</taxon>
        <taxon>Nitrospinota/Tectimicrobiota group</taxon>
        <taxon>Candidatus Tectimicrobiota</taxon>
    </lineage>
</organism>
<dbReference type="NCBIfam" id="TIGR01493">
    <property type="entry name" value="HAD-SF-IA-v2"/>
    <property type="match status" value="1"/>
</dbReference>
<dbReference type="PRINTS" id="PR00413">
    <property type="entry name" value="HADHALOGNASE"/>
</dbReference>
<dbReference type="InterPro" id="IPR051540">
    <property type="entry name" value="S-2-haloacid_dehalogenase"/>
</dbReference>
<dbReference type="SUPFAM" id="SSF56784">
    <property type="entry name" value="HAD-like"/>
    <property type="match status" value="1"/>
</dbReference>
<proteinExistence type="predicted"/>
<dbReference type="PANTHER" id="PTHR43316:SF9">
    <property type="entry name" value="ACID DEHALOGENASE, PUTATIVE (AFU_ORTHOLOGUE AFUA_6G14460)-RELATED"/>
    <property type="match status" value="1"/>
</dbReference>
<dbReference type="InterPro" id="IPR023214">
    <property type="entry name" value="HAD_sf"/>
</dbReference>
<accession>A0A937W0D8</accession>
<dbReference type="InterPro" id="IPR006439">
    <property type="entry name" value="HAD-SF_hydro_IA"/>
</dbReference>
<dbReference type="Proteomes" id="UP000712673">
    <property type="component" value="Unassembled WGS sequence"/>
</dbReference>
<dbReference type="SFLD" id="SFLDG01129">
    <property type="entry name" value="C1.5:_HAD__Beta-PGM__Phosphata"/>
    <property type="match status" value="1"/>
</dbReference>
<dbReference type="Gene3D" id="3.40.50.1000">
    <property type="entry name" value="HAD superfamily/HAD-like"/>
    <property type="match status" value="1"/>
</dbReference>
<dbReference type="InterPro" id="IPR036412">
    <property type="entry name" value="HAD-like_sf"/>
</dbReference>
<evidence type="ECO:0000313" key="2">
    <source>
        <dbReference type="EMBL" id="MBM3223012.1"/>
    </source>
</evidence>
<gene>
    <name evidence="2" type="ORF">FJZ47_04305</name>
</gene>
<dbReference type="Gene3D" id="1.10.150.750">
    <property type="match status" value="1"/>
</dbReference>
<dbReference type="GO" id="GO:0019120">
    <property type="term" value="F:hydrolase activity, acting on acid halide bonds, in C-halide compounds"/>
    <property type="evidence" value="ECO:0007669"/>
    <property type="project" value="InterPro"/>
</dbReference>
<reference evidence="2" key="1">
    <citation type="submission" date="2019-03" db="EMBL/GenBank/DDBJ databases">
        <title>Lake Tanganyika Metagenome-Assembled Genomes (MAGs).</title>
        <authorList>
            <person name="Tran P."/>
        </authorList>
    </citation>
    <scope>NUCLEOTIDE SEQUENCE</scope>
    <source>
        <strain evidence="2">K_DeepCast_65m_m2_066</strain>
    </source>
</reference>
<name>A0A937W0D8_UNCTE</name>
<keyword evidence="1" id="KW-0378">Hydrolase</keyword>
<comment type="caution">
    <text evidence="2">The sequence shown here is derived from an EMBL/GenBank/DDBJ whole genome shotgun (WGS) entry which is preliminary data.</text>
</comment>
<dbReference type="AlphaFoldDB" id="A0A937W0D8"/>
<dbReference type="NCBIfam" id="TIGR01428">
    <property type="entry name" value="HAD_type_II"/>
    <property type="match status" value="1"/>
</dbReference>
<evidence type="ECO:0000256" key="1">
    <source>
        <dbReference type="ARBA" id="ARBA00022801"/>
    </source>
</evidence>
<dbReference type="SFLD" id="SFLDS00003">
    <property type="entry name" value="Haloacid_Dehalogenase"/>
    <property type="match status" value="1"/>
</dbReference>
<sequence length="232" mass="25702">MLELADFRVLTFDCYGTLIDWETGIWEALQPILAQYRVRITAEQALELYGTLEAAAEHGPYRPYRVLLRTVLEGFGTHLGFVPSEADLQHFAGSVGDWPAFPDSAPALQALHTRYQLAIISNIDDDLFAGSAQRLQVPFDWVITAQQVQSYKPAPTHFYMALERIGQPPHRVLHVAQSLYHDIAPAQSLGWHTVWVNRRQAKPGAGATPPAQATPDLEVPDLQSLAVLAGVL</sequence>